<comment type="subcellular location">
    <subcellularLocation>
        <location evidence="5">Cell membrane</location>
        <topology evidence="5">Multi-pass membrane protein</topology>
    </subcellularLocation>
    <subcellularLocation>
        <location evidence="1">Membrane</location>
        <topology evidence="1">Multi-pass membrane protein</topology>
    </subcellularLocation>
</comment>
<evidence type="ECO:0000256" key="1">
    <source>
        <dbReference type="ARBA" id="ARBA00004141"/>
    </source>
</evidence>
<evidence type="ECO:0000256" key="4">
    <source>
        <dbReference type="ARBA" id="ARBA00023136"/>
    </source>
</evidence>
<organism evidence="6 7">
    <name type="scientific">Aliidongia dinghuensis</name>
    <dbReference type="NCBI Taxonomy" id="1867774"/>
    <lineage>
        <taxon>Bacteria</taxon>
        <taxon>Pseudomonadati</taxon>
        <taxon>Pseudomonadota</taxon>
        <taxon>Alphaproteobacteria</taxon>
        <taxon>Rhodospirillales</taxon>
        <taxon>Dongiaceae</taxon>
        <taxon>Aliidongia</taxon>
    </lineage>
</organism>
<proteinExistence type="inferred from homology"/>
<feature type="transmembrane region" description="Helical" evidence="5">
    <location>
        <begin position="14"/>
        <end position="39"/>
    </location>
</feature>
<keyword evidence="5" id="KW-1003">Cell membrane</keyword>
<keyword evidence="2 5" id="KW-0812">Transmembrane</keyword>
<dbReference type="PANTHER" id="PTHR43701:SF12">
    <property type="entry name" value="MEMBRANE TRANSPORTER PROTEIN YTNM-RELATED"/>
    <property type="match status" value="1"/>
</dbReference>
<sequence length="304" mass="31918">MDVYLPIAAVTQDVFVLLAIGLGVGFLSGMFGIGGGFLLTPLLIFIGVPQAVAVASSANQLVGASLSGVLTHWRRGNVDFKMGAVLSTGGFIGSAVGVALFAFLRRLGQLDLVISLSYVLLLGTLGSLMMIESVGAVVRARQPGARRRRLHQHTWFHGLPFKIRFRRSKLYISALLPLGLGCGIGVLSALLGIGGGFLVVPAMIYVLGMPSSVVPGTSLLQTVFIATSVTVLHALTNQTVDSLLALIMLIGGVVGVQYGTRFGAMVRGEYLRVFLALIILATGAKLLGDLTVPPDSRYSIAVNE</sequence>
<name>A0A8J2YPI2_9PROT</name>
<evidence type="ECO:0000313" key="6">
    <source>
        <dbReference type="EMBL" id="GGE99872.1"/>
    </source>
</evidence>
<evidence type="ECO:0000256" key="2">
    <source>
        <dbReference type="ARBA" id="ARBA00022692"/>
    </source>
</evidence>
<feature type="transmembrane region" description="Helical" evidence="5">
    <location>
        <begin position="116"/>
        <end position="138"/>
    </location>
</feature>
<reference evidence="6" key="1">
    <citation type="journal article" date="2014" name="Int. J. Syst. Evol. Microbiol.">
        <title>Complete genome sequence of Corynebacterium casei LMG S-19264T (=DSM 44701T), isolated from a smear-ripened cheese.</title>
        <authorList>
            <consortium name="US DOE Joint Genome Institute (JGI-PGF)"/>
            <person name="Walter F."/>
            <person name="Albersmeier A."/>
            <person name="Kalinowski J."/>
            <person name="Ruckert C."/>
        </authorList>
    </citation>
    <scope>NUCLEOTIDE SEQUENCE</scope>
    <source>
        <strain evidence="6">CGMCC 1.15725</strain>
    </source>
</reference>
<comment type="similarity">
    <text evidence="5">Belongs to the 4-toluene sulfonate uptake permease (TSUP) (TC 2.A.102) family.</text>
</comment>
<evidence type="ECO:0000313" key="7">
    <source>
        <dbReference type="Proteomes" id="UP000646365"/>
    </source>
</evidence>
<keyword evidence="7" id="KW-1185">Reference proteome</keyword>
<dbReference type="GO" id="GO:0005886">
    <property type="term" value="C:plasma membrane"/>
    <property type="evidence" value="ECO:0007669"/>
    <property type="project" value="UniProtKB-SubCell"/>
</dbReference>
<reference evidence="6" key="2">
    <citation type="submission" date="2020-09" db="EMBL/GenBank/DDBJ databases">
        <authorList>
            <person name="Sun Q."/>
            <person name="Zhou Y."/>
        </authorList>
    </citation>
    <scope>NUCLEOTIDE SEQUENCE</scope>
    <source>
        <strain evidence="6">CGMCC 1.15725</strain>
    </source>
</reference>
<feature type="transmembrane region" description="Helical" evidence="5">
    <location>
        <begin position="270"/>
        <end position="288"/>
    </location>
</feature>
<accession>A0A8J2YPI2</accession>
<dbReference type="Proteomes" id="UP000646365">
    <property type="component" value="Unassembled WGS sequence"/>
</dbReference>
<evidence type="ECO:0000256" key="5">
    <source>
        <dbReference type="RuleBase" id="RU363041"/>
    </source>
</evidence>
<dbReference type="InterPro" id="IPR002781">
    <property type="entry name" value="TM_pro_TauE-like"/>
</dbReference>
<evidence type="ECO:0000256" key="3">
    <source>
        <dbReference type="ARBA" id="ARBA00022989"/>
    </source>
</evidence>
<gene>
    <name evidence="6" type="ORF">GCM10011611_01830</name>
</gene>
<keyword evidence="3 5" id="KW-1133">Transmembrane helix</keyword>
<feature type="transmembrane region" description="Helical" evidence="5">
    <location>
        <begin position="243"/>
        <end position="264"/>
    </location>
</feature>
<dbReference type="EMBL" id="BMJQ01000001">
    <property type="protein sequence ID" value="GGE99872.1"/>
    <property type="molecule type" value="Genomic_DNA"/>
</dbReference>
<protein>
    <recommendedName>
        <fullName evidence="5">Probable membrane transporter protein</fullName>
    </recommendedName>
</protein>
<dbReference type="AlphaFoldDB" id="A0A8J2YPI2"/>
<feature type="transmembrane region" description="Helical" evidence="5">
    <location>
        <begin position="219"/>
        <end position="236"/>
    </location>
</feature>
<dbReference type="PANTHER" id="PTHR43701">
    <property type="entry name" value="MEMBRANE TRANSPORTER PROTEIN MJ0441-RELATED"/>
    <property type="match status" value="1"/>
</dbReference>
<feature type="transmembrane region" description="Helical" evidence="5">
    <location>
        <begin position="82"/>
        <end position="104"/>
    </location>
</feature>
<feature type="transmembrane region" description="Helical" evidence="5">
    <location>
        <begin position="174"/>
        <end position="207"/>
    </location>
</feature>
<comment type="caution">
    <text evidence="6">The sequence shown here is derived from an EMBL/GenBank/DDBJ whole genome shotgun (WGS) entry which is preliminary data.</text>
</comment>
<dbReference type="RefSeq" id="WP_189041478.1">
    <property type="nucleotide sequence ID" value="NZ_BMJQ01000001.1"/>
</dbReference>
<keyword evidence="4 5" id="KW-0472">Membrane</keyword>
<dbReference type="InterPro" id="IPR051598">
    <property type="entry name" value="TSUP/Inactive_protease-like"/>
</dbReference>
<dbReference type="Pfam" id="PF01925">
    <property type="entry name" value="TauE"/>
    <property type="match status" value="1"/>
</dbReference>